<evidence type="ECO:0000256" key="5">
    <source>
        <dbReference type="ARBA" id="ARBA00023002"/>
    </source>
</evidence>
<evidence type="ECO:0000259" key="11">
    <source>
        <dbReference type="Pfam" id="PF10590"/>
    </source>
</evidence>
<reference evidence="12 13" key="1">
    <citation type="submission" date="2019-02" db="EMBL/GenBank/DDBJ databases">
        <title>Deep-cultivation of Planctomycetes and their phenomic and genomic characterization uncovers novel biology.</title>
        <authorList>
            <person name="Wiegand S."/>
            <person name="Jogler M."/>
            <person name="Boedeker C."/>
            <person name="Pinto D."/>
            <person name="Vollmers J."/>
            <person name="Rivas-Marin E."/>
            <person name="Kohn T."/>
            <person name="Peeters S.H."/>
            <person name="Heuer A."/>
            <person name="Rast P."/>
            <person name="Oberbeckmann S."/>
            <person name="Bunk B."/>
            <person name="Jeske O."/>
            <person name="Meyerdierks A."/>
            <person name="Storesund J.E."/>
            <person name="Kallscheuer N."/>
            <person name="Luecker S."/>
            <person name="Lage O.M."/>
            <person name="Pohl T."/>
            <person name="Merkel B.J."/>
            <person name="Hornburger P."/>
            <person name="Mueller R.-W."/>
            <person name="Bruemmer F."/>
            <person name="Labrenz M."/>
            <person name="Spormann A.M."/>
            <person name="Op den Camp H."/>
            <person name="Overmann J."/>
            <person name="Amann R."/>
            <person name="Jetten M.S.M."/>
            <person name="Mascher T."/>
            <person name="Medema M.H."/>
            <person name="Devos D.P."/>
            <person name="Kaster A.-K."/>
            <person name="Ovreas L."/>
            <person name="Rohde M."/>
            <person name="Galperin M.Y."/>
            <person name="Jogler C."/>
        </authorList>
    </citation>
    <scope>NUCLEOTIDE SEQUENCE [LARGE SCALE GENOMIC DNA]</scope>
    <source>
        <strain evidence="12 13">K23_9</strain>
    </source>
</reference>
<dbReference type="GO" id="GO:0004733">
    <property type="term" value="F:pyridoxamine phosphate oxidase activity"/>
    <property type="evidence" value="ECO:0007669"/>
    <property type="project" value="UniProtKB-UniRule"/>
</dbReference>
<evidence type="ECO:0000256" key="9">
    <source>
        <dbReference type="PIRSR" id="PIRSR000190-2"/>
    </source>
</evidence>
<feature type="binding site" evidence="7 8">
    <location>
        <position position="68"/>
    </location>
    <ligand>
        <name>substrate</name>
    </ligand>
</feature>
<gene>
    <name evidence="7 12" type="primary">pdxH</name>
    <name evidence="12" type="ORF">K239x_06780</name>
</gene>
<feature type="binding site" evidence="7 9">
    <location>
        <position position="187"/>
    </location>
    <ligand>
        <name>FMN</name>
        <dbReference type="ChEBI" id="CHEBI:58210"/>
    </ligand>
</feature>
<keyword evidence="3 7" id="KW-0285">Flavoprotein</keyword>
<keyword evidence="13" id="KW-1185">Reference proteome</keyword>
<sequence>MTIEKMRKTYAMAGLDQKDVESEPVVQFKKWFDQAQQPDLPSWLEVNAMTLSTTDLSGAVTSRIVLLKGIEDGKFQFFTNHDSTKGQQIDANSQVSLCFFWPHMERQVRIEGIAAKTNRERSESYFHSRPRSSQLGAHVSQQSSVVESRDALEQRMVDLDKQYEQGDIPCPQNWGGYDVAPTSIEFWQGRPSRLHDRICYRLRDDSWEIVRLSP</sequence>
<comment type="subunit">
    <text evidence="2 7">Homodimer.</text>
</comment>
<dbReference type="InterPro" id="IPR012349">
    <property type="entry name" value="Split_barrel_FMN-bd"/>
</dbReference>
<keyword evidence="5 7" id="KW-0560">Oxidoreductase</keyword>
<evidence type="ECO:0000313" key="12">
    <source>
        <dbReference type="EMBL" id="QDT08736.1"/>
    </source>
</evidence>
<name>A0A517NNN2_9BACT</name>
<evidence type="ECO:0000256" key="2">
    <source>
        <dbReference type="ARBA" id="ARBA00011738"/>
    </source>
</evidence>
<dbReference type="PROSITE" id="PS01064">
    <property type="entry name" value="PYRIDOX_OXIDASE"/>
    <property type="match status" value="1"/>
</dbReference>
<dbReference type="Pfam" id="PF10590">
    <property type="entry name" value="PNP_phzG_C"/>
    <property type="match status" value="1"/>
</dbReference>
<dbReference type="InterPro" id="IPR019576">
    <property type="entry name" value="Pyridoxamine_oxidase_dimer_C"/>
</dbReference>
<dbReference type="EMBL" id="CP036526">
    <property type="protein sequence ID" value="QDT08736.1"/>
    <property type="molecule type" value="Genomic_DNA"/>
</dbReference>
<evidence type="ECO:0000256" key="3">
    <source>
        <dbReference type="ARBA" id="ARBA00022630"/>
    </source>
</evidence>
<feature type="binding site" evidence="7 8">
    <location>
        <begin position="193"/>
        <end position="195"/>
    </location>
    <ligand>
        <name>substrate</name>
    </ligand>
</feature>
<dbReference type="UniPathway" id="UPA01068">
    <property type="reaction ID" value="UER00304"/>
</dbReference>
<organism evidence="12 13">
    <name type="scientific">Stieleria marina</name>
    <dbReference type="NCBI Taxonomy" id="1930275"/>
    <lineage>
        <taxon>Bacteria</taxon>
        <taxon>Pseudomonadati</taxon>
        <taxon>Planctomycetota</taxon>
        <taxon>Planctomycetia</taxon>
        <taxon>Pirellulales</taxon>
        <taxon>Pirellulaceae</taxon>
        <taxon>Stieleria</taxon>
    </lineage>
</organism>
<comment type="function">
    <text evidence="7">Catalyzes the oxidation of either pyridoxine 5'-phosphate (PNP) or pyridoxamine 5'-phosphate (PMP) into pyridoxal 5'-phosphate (PLP).</text>
</comment>
<evidence type="ECO:0000313" key="13">
    <source>
        <dbReference type="Proteomes" id="UP000319817"/>
    </source>
</evidence>
<dbReference type="Gene3D" id="2.30.110.10">
    <property type="entry name" value="Electron Transport, Fmn-binding Protein, Chain A"/>
    <property type="match status" value="1"/>
</dbReference>
<evidence type="ECO:0000256" key="7">
    <source>
        <dbReference type="HAMAP-Rule" id="MF_01629"/>
    </source>
</evidence>
<dbReference type="GO" id="GO:0010181">
    <property type="term" value="F:FMN binding"/>
    <property type="evidence" value="ECO:0007669"/>
    <property type="project" value="UniProtKB-UniRule"/>
</dbReference>
<evidence type="ECO:0000256" key="6">
    <source>
        <dbReference type="ARBA" id="ARBA00023096"/>
    </source>
</evidence>
<dbReference type="NCBIfam" id="TIGR00558">
    <property type="entry name" value="pdxH"/>
    <property type="match status" value="1"/>
</dbReference>
<dbReference type="AlphaFoldDB" id="A0A517NNN2"/>
<proteinExistence type="inferred from homology"/>
<evidence type="ECO:0000256" key="8">
    <source>
        <dbReference type="PIRSR" id="PIRSR000190-1"/>
    </source>
</evidence>
<feature type="binding site" evidence="8">
    <location>
        <begin position="7"/>
        <end position="10"/>
    </location>
    <ligand>
        <name>substrate</name>
    </ligand>
</feature>
<dbReference type="InterPro" id="IPR011576">
    <property type="entry name" value="Pyridox_Oxase_N"/>
</dbReference>
<comment type="caution">
    <text evidence="7">Lacks conserved residue(s) required for the propagation of feature annotation.</text>
</comment>
<dbReference type="PIRSF" id="PIRSF000190">
    <property type="entry name" value="Pyd_amn-ph_oxd"/>
    <property type="match status" value="1"/>
</dbReference>
<feature type="binding site" evidence="7 9">
    <location>
        <position position="197"/>
    </location>
    <ligand>
        <name>FMN</name>
        <dbReference type="ChEBI" id="CHEBI:58210"/>
    </ligand>
</feature>
<dbReference type="PANTHER" id="PTHR10851">
    <property type="entry name" value="PYRIDOXINE-5-PHOSPHATE OXIDASE"/>
    <property type="match status" value="1"/>
</dbReference>
<keyword evidence="6 7" id="KW-0664">Pyridoxine biosynthesis</keyword>
<feature type="domain" description="Pyridoxamine 5'-phosphate oxidase N-terminal" evidence="10">
    <location>
        <begin position="45"/>
        <end position="157"/>
    </location>
</feature>
<dbReference type="EC" id="1.4.3.5" evidence="7"/>
<dbReference type="SUPFAM" id="SSF50475">
    <property type="entry name" value="FMN-binding split barrel"/>
    <property type="match status" value="1"/>
</dbReference>
<feature type="binding site" evidence="7 9">
    <location>
        <begin position="142"/>
        <end position="143"/>
    </location>
    <ligand>
        <name>FMN</name>
        <dbReference type="ChEBI" id="CHEBI:58210"/>
    </ligand>
</feature>
<evidence type="ECO:0000259" key="10">
    <source>
        <dbReference type="Pfam" id="PF01243"/>
    </source>
</evidence>
<comment type="cofactor">
    <cofactor evidence="7 9">
        <name>FMN</name>
        <dbReference type="ChEBI" id="CHEBI:58210"/>
    </cofactor>
    <text evidence="7 9">Binds 1 FMN per subunit.</text>
</comment>
<comment type="catalytic activity">
    <reaction evidence="7">
        <text>pyridoxamine 5'-phosphate + O2 + H2O = pyridoxal 5'-phosphate + H2O2 + NH4(+)</text>
        <dbReference type="Rhea" id="RHEA:15817"/>
        <dbReference type="ChEBI" id="CHEBI:15377"/>
        <dbReference type="ChEBI" id="CHEBI:15379"/>
        <dbReference type="ChEBI" id="CHEBI:16240"/>
        <dbReference type="ChEBI" id="CHEBI:28938"/>
        <dbReference type="ChEBI" id="CHEBI:58451"/>
        <dbReference type="ChEBI" id="CHEBI:597326"/>
        <dbReference type="EC" id="1.4.3.5"/>
    </reaction>
</comment>
<comment type="similarity">
    <text evidence="1 7">Belongs to the pyridoxamine 5'-phosphate oxidase family.</text>
</comment>
<evidence type="ECO:0000256" key="4">
    <source>
        <dbReference type="ARBA" id="ARBA00022643"/>
    </source>
</evidence>
<protein>
    <recommendedName>
        <fullName evidence="7">Pyridoxine/pyridoxamine 5'-phosphate oxidase</fullName>
        <ecNumber evidence="7">1.4.3.5</ecNumber>
    </recommendedName>
    <alternativeName>
        <fullName evidence="7">PNP/PMP oxidase</fullName>
        <shortName evidence="7">PNPOx</shortName>
    </alternativeName>
    <alternativeName>
        <fullName evidence="7">Pyridoxal 5'-phosphate synthase</fullName>
    </alternativeName>
</protein>
<comment type="pathway">
    <text evidence="7">Cofactor metabolism; pyridoxal 5'-phosphate salvage; pyridoxal 5'-phosphate from pyridoxine 5'-phosphate: step 1/1.</text>
</comment>
<feature type="binding site" evidence="7 9">
    <location>
        <begin position="78"/>
        <end position="79"/>
    </location>
    <ligand>
        <name>FMN</name>
        <dbReference type="ChEBI" id="CHEBI:58210"/>
    </ligand>
</feature>
<feature type="binding site" evidence="7 9">
    <location>
        <position position="85"/>
    </location>
    <ligand>
        <name>FMN</name>
        <dbReference type="ChEBI" id="CHEBI:58210"/>
    </ligand>
</feature>
<evidence type="ECO:0000256" key="1">
    <source>
        <dbReference type="ARBA" id="ARBA00007301"/>
    </source>
</evidence>
<dbReference type="Pfam" id="PF01243">
    <property type="entry name" value="PNPOx_N"/>
    <property type="match status" value="1"/>
</dbReference>
<feature type="domain" description="Pyridoxine 5'-phosphate oxidase dimerisation C-terminal" evidence="11">
    <location>
        <begin position="174"/>
        <end position="214"/>
    </location>
</feature>
<dbReference type="InterPro" id="IPR019740">
    <property type="entry name" value="Pyridox_Oxase_CS"/>
</dbReference>
<feature type="binding site" evidence="7 9">
    <location>
        <position position="107"/>
    </location>
    <ligand>
        <name>FMN</name>
        <dbReference type="ChEBI" id="CHEBI:58210"/>
    </ligand>
</feature>
<dbReference type="NCBIfam" id="NF004231">
    <property type="entry name" value="PRK05679.1"/>
    <property type="match status" value="1"/>
</dbReference>
<feature type="binding site" evidence="7 9">
    <location>
        <begin position="63"/>
        <end position="68"/>
    </location>
    <ligand>
        <name>FMN</name>
        <dbReference type="ChEBI" id="CHEBI:58210"/>
    </ligand>
</feature>
<dbReference type="RefSeq" id="WP_145416227.1">
    <property type="nucleotide sequence ID" value="NZ_CP036526.1"/>
</dbReference>
<keyword evidence="4 7" id="KW-0288">FMN</keyword>
<dbReference type="PANTHER" id="PTHR10851:SF0">
    <property type="entry name" value="PYRIDOXINE-5'-PHOSPHATE OXIDASE"/>
    <property type="match status" value="1"/>
</dbReference>
<comment type="pathway">
    <text evidence="7">Cofactor metabolism; pyridoxal 5'-phosphate salvage; pyridoxal 5'-phosphate from pyridoxamine 5'-phosphate: step 1/1.</text>
</comment>
<feature type="binding site" evidence="7 8">
    <location>
        <position position="133"/>
    </location>
    <ligand>
        <name>substrate</name>
    </ligand>
</feature>
<feature type="binding site" evidence="7 8">
    <location>
        <position position="125"/>
    </location>
    <ligand>
        <name>substrate</name>
    </ligand>
</feature>
<comment type="catalytic activity">
    <reaction evidence="7">
        <text>pyridoxine 5'-phosphate + O2 = pyridoxal 5'-phosphate + H2O2</text>
        <dbReference type="Rhea" id="RHEA:15149"/>
        <dbReference type="ChEBI" id="CHEBI:15379"/>
        <dbReference type="ChEBI" id="CHEBI:16240"/>
        <dbReference type="ChEBI" id="CHEBI:58589"/>
        <dbReference type="ChEBI" id="CHEBI:597326"/>
        <dbReference type="EC" id="1.4.3.5"/>
    </reaction>
</comment>
<feature type="binding site" evidence="7 8">
    <location>
        <position position="129"/>
    </location>
    <ligand>
        <name>substrate</name>
    </ligand>
</feature>
<dbReference type="OrthoDB" id="9780392at2"/>
<dbReference type="FunFam" id="2.30.110.10:FF:000020">
    <property type="entry name" value="PNPO isoform 11"/>
    <property type="match status" value="1"/>
</dbReference>
<accession>A0A517NNN2</accession>
<dbReference type="GO" id="GO:0008615">
    <property type="term" value="P:pyridoxine biosynthetic process"/>
    <property type="evidence" value="ECO:0007669"/>
    <property type="project" value="UniProtKB-UniRule"/>
</dbReference>
<dbReference type="HAMAP" id="MF_01629">
    <property type="entry name" value="PdxH"/>
    <property type="match status" value="1"/>
</dbReference>
<dbReference type="InterPro" id="IPR000659">
    <property type="entry name" value="Pyridox_Oxase"/>
</dbReference>
<dbReference type="Proteomes" id="UP000319817">
    <property type="component" value="Chromosome"/>
</dbReference>